<dbReference type="PANTHER" id="PTHR23526:SF2">
    <property type="entry name" value="MAJOR FACILITATOR SUPERFAMILY (MFS) PROFILE DOMAIN-CONTAINING PROTEIN"/>
    <property type="match status" value="1"/>
</dbReference>
<comment type="caution">
    <text evidence="2">The sequence shown here is derived from an EMBL/GenBank/DDBJ whole genome shotgun (WGS) entry which is preliminary data.</text>
</comment>
<dbReference type="InterPro" id="IPR052528">
    <property type="entry name" value="Sugar_transport-like"/>
</dbReference>
<proteinExistence type="predicted"/>
<feature type="transmembrane region" description="Helical" evidence="1">
    <location>
        <begin position="183"/>
        <end position="203"/>
    </location>
</feature>
<feature type="transmembrane region" description="Helical" evidence="1">
    <location>
        <begin position="147"/>
        <end position="171"/>
    </location>
</feature>
<dbReference type="InterPro" id="IPR011701">
    <property type="entry name" value="MFS"/>
</dbReference>
<gene>
    <name evidence="2" type="ORF">GCM10007108_12460</name>
</gene>
<feature type="transmembrane region" description="Helical" evidence="1">
    <location>
        <begin position="353"/>
        <end position="375"/>
    </location>
</feature>
<feature type="transmembrane region" description="Helical" evidence="1">
    <location>
        <begin position="321"/>
        <end position="341"/>
    </location>
</feature>
<evidence type="ECO:0000313" key="3">
    <source>
        <dbReference type="Proteomes" id="UP000632195"/>
    </source>
</evidence>
<protein>
    <recommendedName>
        <fullName evidence="4">MFS transporter</fullName>
    </recommendedName>
</protein>
<evidence type="ECO:0008006" key="4">
    <source>
        <dbReference type="Google" id="ProtNLM"/>
    </source>
</evidence>
<dbReference type="EMBL" id="BMNY01000002">
    <property type="protein sequence ID" value="GGM76004.1"/>
    <property type="molecule type" value="Genomic_DNA"/>
</dbReference>
<dbReference type="PANTHER" id="PTHR23526">
    <property type="entry name" value="INTEGRAL MEMBRANE TRANSPORT PROTEIN-RELATED"/>
    <property type="match status" value="1"/>
</dbReference>
<evidence type="ECO:0000313" key="2">
    <source>
        <dbReference type="EMBL" id="GGM76004.1"/>
    </source>
</evidence>
<feature type="transmembrane region" description="Helical" evidence="1">
    <location>
        <begin position="381"/>
        <end position="401"/>
    </location>
</feature>
<feature type="transmembrane region" description="Helical" evidence="1">
    <location>
        <begin position="27"/>
        <end position="50"/>
    </location>
</feature>
<keyword evidence="1" id="KW-1133">Transmembrane helix</keyword>
<feature type="transmembrane region" description="Helical" evidence="1">
    <location>
        <begin position="224"/>
        <end position="249"/>
    </location>
</feature>
<keyword evidence="1" id="KW-0472">Membrane</keyword>
<feature type="transmembrane region" description="Helical" evidence="1">
    <location>
        <begin position="99"/>
        <end position="127"/>
    </location>
</feature>
<dbReference type="AlphaFoldDB" id="A0AA37BRT5"/>
<accession>A0AA37BRT5</accession>
<dbReference type="Pfam" id="PF07690">
    <property type="entry name" value="MFS_1"/>
    <property type="match status" value="1"/>
</dbReference>
<evidence type="ECO:0000256" key="1">
    <source>
        <dbReference type="SAM" id="Phobius"/>
    </source>
</evidence>
<dbReference type="InterPro" id="IPR036259">
    <property type="entry name" value="MFS_trans_sf"/>
</dbReference>
<dbReference type="SUPFAM" id="SSF103473">
    <property type="entry name" value="MFS general substrate transporter"/>
    <property type="match status" value="1"/>
</dbReference>
<feature type="transmembrane region" description="Helical" evidence="1">
    <location>
        <begin position="255"/>
        <end position="281"/>
    </location>
</feature>
<reference evidence="2" key="1">
    <citation type="journal article" date="2014" name="Int. J. Syst. Evol. Microbiol.">
        <title>Complete genome sequence of Corynebacterium casei LMG S-19264T (=DSM 44701T), isolated from a smear-ripened cheese.</title>
        <authorList>
            <consortium name="US DOE Joint Genome Institute (JGI-PGF)"/>
            <person name="Walter F."/>
            <person name="Albersmeier A."/>
            <person name="Kalinowski J."/>
            <person name="Ruckert C."/>
        </authorList>
    </citation>
    <scope>NUCLEOTIDE SEQUENCE</scope>
    <source>
        <strain evidence="2">JCM 13583</strain>
    </source>
</reference>
<name>A0AA37BRT5_9ARCH</name>
<sequence>MPGSIFLKLPGRRYSEVLSSHRIRRYILSYNLFFVSNSVASSFINVLLFSTGSIARVVEFQAMNQAAQFLFFFMSGFLSSRARDETLFALGNLLRGFSMLLAILVGGVFFNPLVFGTIYGISGGLFWGSNNVMQQEVTRGNDRLTFLSLNSTISGIISLVGPVAGALIIGATPFHGVARYVPVFSVSAAALIVAAAVGRTIGVSRERRRLTARDLREANRNIPLRFKVFFFSSNIYTLALSVVLPVYLFAQTHNYYLVGVLGSVLASGSVLGNLLTPWLLFRDRPWVHALYGIAVIATGLLLMDSSLAAVAAFLSGFTANLLTVPISNGTLTAFMGIMDVPASSYPYWISREYYLVGGRVSMLVALLASSILGGIGVTAAVASLLSVSFMAMVPALFVTGAGKR</sequence>
<feature type="transmembrane region" description="Helical" evidence="1">
    <location>
        <begin position="293"/>
        <end position="315"/>
    </location>
</feature>
<dbReference type="GO" id="GO:0022857">
    <property type="term" value="F:transmembrane transporter activity"/>
    <property type="evidence" value="ECO:0007669"/>
    <property type="project" value="InterPro"/>
</dbReference>
<keyword evidence="1" id="KW-0812">Transmembrane</keyword>
<keyword evidence="3" id="KW-1185">Reference proteome</keyword>
<dbReference type="Gene3D" id="1.20.1250.20">
    <property type="entry name" value="MFS general substrate transporter like domains"/>
    <property type="match status" value="1"/>
</dbReference>
<dbReference type="RefSeq" id="WP_188681374.1">
    <property type="nucleotide sequence ID" value="NZ_BMNY01000002.1"/>
</dbReference>
<organism evidence="2 3">
    <name type="scientific">Thermogymnomonas acidicola</name>
    <dbReference type="NCBI Taxonomy" id="399579"/>
    <lineage>
        <taxon>Archaea</taxon>
        <taxon>Methanobacteriati</taxon>
        <taxon>Thermoplasmatota</taxon>
        <taxon>Thermoplasmata</taxon>
        <taxon>Thermoplasmatales</taxon>
        <taxon>Thermogymnomonas</taxon>
    </lineage>
</organism>
<reference evidence="2" key="2">
    <citation type="submission" date="2022-09" db="EMBL/GenBank/DDBJ databases">
        <authorList>
            <person name="Sun Q."/>
            <person name="Ohkuma M."/>
        </authorList>
    </citation>
    <scope>NUCLEOTIDE SEQUENCE</scope>
    <source>
        <strain evidence="2">JCM 13583</strain>
    </source>
</reference>
<dbReference type="Proteomes" id="UP000632195">
    <property type="component" value="Unassembled WGS sequence"/>
</dbReference>